<dbReference type="PANTHER" id="PTHR46374">
    <property type="entry name" value="PROTEIN CBG07384"/>
    <property type="match status" value="1"/>
</dbReference>
<feature type="domain" description="START" evidence="5">
    <location>
        <begin position="94"/>
        <end position="258"/>
    </location>
</feature>
<keyword evidence="7" id="KW-1185">Reference proteome</keyword>
<sequence length="259" mass="28040">MPPATHITAAADLASSEVDAFFKEVKPVRGTRLALADGGASSLGLSRTVHHEFMTKLQSEAYTTVKQNDQFHLQRLDRGALKALGLKAQADCLRLSGTFQAPPARVHQLLNDYTVRAQWDKAVHPDSDSNILTHTVAPQKSRQVLRTLTNAVMGGLITAREFIDCAQTQHLDGGLIQHLAASVTVDQFPITKSAVRGTNFPCGMIYTPGDDGQSTHLEYIIHSDIGGWLPQSVVSKGTTNALWDIAETVSHYLATTADS</sequence>
<dbReference type="EMBL" id="CH991545">
    <property type="protein sequence ID" value="EDQ91343.1"/>
    <property type="molecule type" value="Genomic_DNA"/>
</dbReference>
<dbReference type="FunCoup" id="A9UU16">
    <property type="interactions" value="178"/>
</dbReference>
<dbReference type="GO" id="GO:0006869">
    <property type="term" value="P:lipid transport"/>
    <property type="evidence" value="ECO:0007669"/>
    <property type="project" value="UniProtKB-KW"/>
</dbReference>
<reference evidence="6 7" key="1">
    <citation type="journal article" date="2008" name="Nature">
        <title>The genome of the choanoflagellate Monosiga brevicollis and the origin of metazoans.</title>
        <authorList>
            <consortium name="JGI Sequencing"/>
            <person name="King N."/>
            <person name="Westbrook M.J."/>
            <person name="Young S.L."/>
            <person name="Kuo A."/>
            <person name="Abedin M."/>
            <person name="Chapman J."/>
            <person name="Fairclough S."/>
            <person name="Hellsten U."/>
            <person name="Isogai Y."/>
            <person name="Letunic I."/>
            <person name="Marr M."/>
            <person name="Pincus D."/>
            <person name="Putnam N."/>
            <person name="Rokas A."/>
            <person name="Wright K.J."/>
            <person name="Zuzow R."/>
            <person name="Dirks W."/>
            <person name="Good M."/>
            <person name="Goodstein D."/>
            <person name="Lemons D."/>
            <person name="Li W."/>
            <person name="Lyons J.B."/>
            <person name="Morris A."/>
            <person name="Nichols S."/>
            <person name="Richter D.J."/>
            <person name="Salamov A."/>
            <person name="Bork P."/>
            <person name="Lim W.A."/>
            <person name="Manning G."/>
            <person name="Miller W.T."/>
            <person name="McGinnis W."/>
            <person name="Shapiro H."/>
            <person name="Tjian R."/>
            <person name="Grigoriev I.V."/>
            <person name="Rokhsar D."/>
        </authorList>
    </citation>
    <scope>NUCLEOTIDE SEQUENCE [LARGE SCALE GENOMIC DNA]</scope>
    <source>
        <strain evidence="7">MX1 / ATCC 50154</strain>
    </source>
</reference>
<dbReference type="SMART" id="SM00234">
    <property type="entry name" value="START"/>
    <property type="match status" value="1"/>
</dbReference>
<dbReference type="GeneID" id="5889302"/>
<dbReference type="Pfam" id="PF01852">
    <property type="entry name" value="START"/>
    <property type="match status" value="1"/>
</dbReference>
<gene>
    <name evidence="6" type="ORF">MONBRDRAFT_23640</name>
</gene>
<dbReference type="AlphaFoldDB" id="A9UU16"/>
<dbReference type="Proteomes" id="UP000001357">
    <property type="component" value="Unassembled WGS sequence"/>
</dbReference>
<dbReference type="GO" id="GO:0008289">
    <property type="term" value="F:lipid binding"/>
    <property type="evidence" value="ECO:0007669"/>
    <property type="project" value="UniProtKB-KW"/>
</dbReference>
<dbReference type="SUPFAM" id="SSF55961">
    <property type="entry name" value="Bet v1-like"/>
    <property type="match status" value="1"/>
</dbReference>
<keyword evidence="3" id="KW-0446">Lipid-binding</keyword>
<dbReference type="Gene3D" id="3.30.530.20">
    <property type="match status" value="1"/>
</dbReference>
<dbReference type="InterPro" id="IPR002913">
    <property type="entry name" value="START_lipid-bd_dom"/>
</dbReference>
<evidence type="ECO:0000256" key="4">
    <source>
        <dbReference type="ARBA" id="ARBA00024750"/>
    </source>
</evidence>
<protein>
    <recommendedName>
        <fullName evidence="5">START domain-containing protein</fullName>
    </recommendedName>
</protein>
<dbReference type="KEGG" id="mbr:MONBRDRAFT_23640"/>
<evidence type="ECO:0000313" key="6">
    <source>
        <dbReference type="EMBL" id="EDQ91343.1"/>
    </source>
</evidence>
<dbReference type="PANTHER" id="PTHR46374:SF1">
    <property type="entry name" value="START DOMAIN-CONTAINING PROTEIN"/>
    <property type="match status" value="1"/>
</dbReference>
<dbReference type="STRING" id="81824.A9UU16"/>
<proteinExistence type="predicted"/>
<accession>A9UU16</accession>
<keyword evidence="2" id="KW-0445">Lipid transport</keyword>
<organism evidence="6 7">
    <name type="scientific">Monosiga brevicollis</name>
    <name type="common">Choanoflagellate</name>
    <dbReference type="NCBI Taxonomy" id="81824"/>
    <lineage>
        <taxon>Eukaryota</taxon>
        <taxon>Choanoflagellata</taxon>
        <taxon>Craspedida</taxon>
        <taxon>Salpingoecidae</taxon>
        <taxon>Monosiga</taxon>
    </lineage>
</organism>
<name>A9UU16_MONBE</name>
<dbReference type="InParanoid" id="A9UU16"/>
<keyword evidence="1" id="KW-0813">Transport</keyword>
<dbReference type="PROSITE" id="PS50848">
    <property type="entry name" value="START"/>
    <property type="match status" value="1"/>
</dbReference>
<dbReference type="CDD" id="cd00177">
    <property type="entry name" value="START"/>
    <property type="match status" value="1"/>
</dbReference>
<evidence type="ECO:0000256" key="1">
    <source>
        <dbReference type="ARBA" id="ARBA00022448"/>
    </source>
</evidence>
<comment type="function">
    <text evidence="4">May be involved in the intracellular transport of sterols or other lipids. May bind cholesterol or other sterols.</text>
</comment>
<evidence type="ECO:0000313" key="7">
    <source>
        <dbReference type="Proteomes" id="UP000001357"/>
    </source>
</evidence>
<evidence type="ECO:0000256" key="3">
    <source>
        <dbReference type="ARBA" id="ARBA00023121"/>
    </source>
</evidence>
<dbReference type="RefSeq" id="XP_001743765.1">
    <property type="nucleotide sequence ID" value="XM_001743713.1"/>
</dbReference>
<dbReference type="OMA" id="MPPATHI"/>
<dbReference type="InterPro" id="IPR023393">
    <property type="entry name" value="START-like_dom_sf"/>
</dbReference>
<evidence type="ECO:0000259" key="5">
    <source>
        <dbReference type="PROSITE" id="PS50848"/>
    </source>
</evidence>
<evidence type="ECO:0000256" key="2">
    <source>
        <dbReference type="ARBA" id="ARBA00023055"/>
    </source>
</evidence>
<dbReference type="InterPro" id="IPR043556">
    <property type="entry name" value="StARD5/6"/>
</dbReference>